<evidence type="ECO:0000256" key="1">
    <source>
        <dbReference type="SAM" id="MobiDB-lite"/>
    </source>
</evidence>
<feature type="transmembrane region" description="Helical" evidence="2">
    <location>
        <begin position="53"/>
        <end position="74"/>
    </location>
</feature>
<gene>
    <name evidence="3" type="ORF">NNX28_14525</name>
</gene>
<organism evidence="3 4">
    <name type="scientific">Arthrobacter jinronghuae</name>
    <dbReference type="NCBI Taxonomy" id="2964609"/>
    <lineage>
        <taxon>Bacteria</taxon>
        <taxon>Bacillati</taxon>
        <taxon>Actinomycetota</taxon>
        <taxon>Actinomycetes</taxon>
        <taxon>Micrococcales</taxon>
        <taxon>Micrococcaceae</taxon>
        <taxon>Arthrobacter</taxon>
    </lineage>
</organism>
<dbReference type="RefSeq" id="WP_255798631.1">
    <property type="nucleotide sequence ID" value="NZ_CP104263.1"/>
</dbReference>
<evidence type="ECO:0000256" key="2">
    <source>
        <dbReference type="SAM" id="Phobius"/>
    </source>
</evidence>
<protein>
    <submittedName>
        <fullName evidence="3">Uncharacterized protein</fullName>
    </submittedName>
</protein>
<keyword evidence="4" id="KW-1185">Reference proteome</keyword>
<name>A0ABT1NU76_9MICC</name>
<sequence length="126" mass="13875">MSVLVQVVGGLILASDYDNQLIESVTVRRNRLLGALLYGENPNERRWMDSVRLFLFSVAAAAVIAAVCVGYSFVSNLLEENRQKQEEQRRQQNSAPHRSSDPHGADYDAGPAGGRYNVAFSMQTGS</sequence>
<dbReference type="EMBL" id="JANFLP010000014">
    <property type="protein sequence ID" value="MCQ1951136.1"/>
    <property type="molecule type" value="Genomic_DNA"/>
</dbReference>
<proteinExistence type="predicted"/>
<feature type="region of interest" description="Disordered" evidence="1">
    <location>
        <begin position="82"/>
        <end position="126"/>
    </location>
</feature>
<keyword evidence="2" id="KW-1133">Transmembrane helix</keyword>
<evidence type="ECO:0000313" key="3">
    <source>
        <dbReference type="EMBL" id="MCQ1951136.1"/>
    </source>
</evidence>
<accession>A0ABT1NU76</accession>
<keyword evidence="2" id="KW-0812">Transmembrane</keyword>
<dbReference type="Proteomes" id="UP001206924">
    <property type="component" value="Unassembled WGS sequence"/>
</dbReference>
<comment type="caution">
    <text evidence="3">The sequence shown here is derived from an EMBL/GenBank/DDBJ whole genome shotgun (WGS) entry which is preliminary data.</text>
</comment>
<keyword evidence="2" id="KW-0472">Membrane</keyword>
<reference evidence="3 4" key="1">
    <citation type="submission" date="2022-07" db="EMBL/GenBank/DDBJ databases">
        <title>Novel species in genus Arthrobacter.</title>
        <authorList>
            <person name="Liu Y."/>
        </authorList>
    </citation>
    <scope>NUCLEOTIDE SEQUENCE [LARGE SCALE GENOMIC DNA]</scope>
    <source>
        <strain evidence="4">zg-Y859</strain>
    </source>
</reference>
<evidence type="ECO:0000313" key="4">
    <source>
        <dbReference type="Proteomes" id="UP001206924"/>
    </source>
</evidence>